<evidence type="ECO:0000259" key="1">
    <source>
        <dbReference type="Pfam" id="PF10543"/>
    </source>
</evidence>
<organism evidence="2 3">
    <name type="scientific">Adlercreutzia equolifaciens subsp. celatus</name>
    <dbReference type="NCBI Taxonomy" id="394340"/>
    <lineage>
        <taxon>Bacteria</taxon>
        <taxon>Bacillati</taxon>
        <taxon>Actinomycetota</taxon>
        <taxon>Coriobacteriia</taxon>
        <taxon>Eggerthellales</taxon>
        <taxon>Eggerthellaceae</taxon>
        <taxon>Adlercreutzia</taxon>
    </lineage>
</organism>
<gene>
    <name evidence="2" type="ORF">C1850_11310</name>
</gene>
<feature type="domain" description="KilA-N DNA-binding" evidence="1">
    <location>
        <begin position="3"/>
        <end position="74"/>
    </location>
</feature>
<comment type="caution">
    <text evidence="2">The sequence shown here is derived from an EMBL/GenBank/DDBJ whole genome shotgun (WGS) entry which is preliminary data.</text>
</comment>
<dbReference type="Proteomes" id="UP000253805">
    <property type="component" value="Unassembled WGS sequence"/>
</dbReference>
<proteinExistence type="predicted"/>
<dbReference type="AlphaFoldDB" id="A0A369NXK3"/>
<reference evidence="2 3" key="1">
    <citation type="journal article" date="2018" name="Elife">
        <title>Discovery and characterization of a prevalent human gut bacterial enzyme sufficient for the inactivation of a family of plant toxins.</title>
        <authorList>
            <person name="Koppel N."/>
            <person name="Bisanz J.E."/>
            <person name="Pandelia M.E."/>
            <person name="Turnbaugh P.J."/>
            <person name="Balskus E.P."/>
        </authorList>
    </citation>
    <scope>NUCLEOTIDE SEQUENCE [LARGE SCALE GENOMIC DNA]</scope>
    <source>
        <strain evidence="2 3">OB21 GAM 11</strain>
    </source>
</reference>
<accession>A0A369NXK3</accession>
<evidence type="ECO:0000313" key="2">
    <source>
        <dbReference type="EMBL" id="RDC41273.1"/>
    </source>
</evidence>
<sequence length="109" mass="12030">MVSLYGVETKALNQAVTRNLGRFPERYSFKLTPEEAEDVRSQIVTLSGESARSAWWRYPPRAFTEQGVAMLSAVLRGAKAVEVSIGIMDAFVEMSPFSSREDLAALLTA</sequence>
<dbReference type="Pfam" id="PF10543">
    <property type="entry name" value="ORF6N"/>
    <property type="match status" value="1"/>
</dbReference>
<evidence type="ECO:0000313" key="3">
    <source>
        <dbReference type="Proteomes" id="UP000253805"/>
    </source>
</evidence>
<dbReference type="InterPro" id="IPR018873">
    <property type="entry name" value="KilA-N_DNA-bd_domain"/>
</dbReference>
<dbReference type="EMBL" id="PPUT01000047">
    <property type="protein sequence ID" value="RDC41273.1"/>
    <property type="molecule type" value="Genomic_DNA"/>
</dbReference>
<name>A0A369NXK3_9ACTN</name>
<protein>
    <recommendedName>
        <fullName evidence="1">KilA-N DNA-binding domain-containing protein</fullName>
    </recommendedName>
</protein>